<proteinExistence type="predicted"/>
<evidence type="ECO:0000313" key="2">
    <source>
        <dbReference type="EMBL" id="MDQ0255460.1"/>
    </source>
</evidence>
<keyword evidence="1" id="KW-1133">Transmembrane helix</keyword>
<keyword evidence="1" id="KW-0472">Membrane</keyword>
<name>A0ABT9ZZD8_9BACI</name>
<accession>A0ABT9ZZD8</accession>
<organism evidence="2 3">
    <name type="scientific">Evansella vedderi</name>
    <dbReference type="NCBI Taxonomy" id="38282"/>
    <lineage>
        <taxon>Bacteria</taxon>
        <taxon>Bacillati</taxon>
        <taxon>Bacillota</taxon>
        <taxon>Bacilli</taxon>
        <taxon>Bacillales</taxon>
        <taxon>Bacillaceae</taxon>
        <taxon>Evansella</taxon>
    </lineage>
</organism>
<sequence>MFISLLTIAVIFFTWHYHTRNGPIGIPFNIFGTLCAMGALNALFSGELGALLGLIVVAFILYALAPVFGEKPMD</sequence>
<comment type="caution">
    <text evidence="2">The sequence shown here is derived from an EMBL/GenBank/DDBJ whole genome shotgun (WGS) entry which is preliminary data.</text>
</comment>
<protein>
    <submittedName>
        <fullName evidence="2">Multisubunit Na+/H+ antiporter MnhG subunit</fullName>
    </submittedName>
</protein>
<dbReference type="Proteomes" id="UP001230005">
    <property type="component" value="Unassembled WGS sequence"/>
</dbReference>
<gene>
    <name evidence="2" type="ORF">J2S74_002842</name>
</gene>
<reference evidence="2 3" key="1">
    <citation type="submission" date="2023-07" db="EMBL/GenBank/DDBJ databases">
        <title>Genomic Encyclopedia of Type Strains, Phase IV (KMG-IV): sequencing the most valuable type-strain genomes for metagenomic binning, comparative biology and taxonomic classification.</title>
        <authorList>
            <person name="Goeker M."/>
        </authorList>
    </citation>
    <scope>NUCLEOTIDE SEQUENCE [LARGE SCALE GENOMIC DNA]</scope>
    <source>
        <strain evidence="2 3">DSM 9768</strain>
    </source>
</reference>
<keyword evidence="1" id="KW-0812">Transmembrane</keyword>
<evidence type="ECO:0000256" key="1">
    <source>
        <dbReference type="SAM" id="Phobius"/>
    </source>
</evidence>
<dbReference type="RefSeq" id="WP_307326391.1">
    <property type="nucleotide sequence ID" value="NZ_JAUSUG010000011.1"/>
</dbReference>
<dbReference type="EMBL" id="JAUSUG010000011">
    <property type="protein sequence ID" value="MDQ0255460.1"/>
    <property type="molecule type" value="Genomic_DNA"/>
</dbReference>
<feature type="transmembrane region" description="Helical" evidence="1">
    <location>
        <begin position="24"/>
        <end position="44"/>
    </location>
</feature>
<evidence type="ECO:0000313" key="3">
    <source>
        <dbReference type="Proteomes" id="UP001230005"/>
    </source>
</evidence>
<feature type="transmembrane region" description="Helical" evidence="1">
    <location>
        <begin position="51"/>
        <end position="69"/>
    </location>
</feature>
<keyword evidence="3" id="KW-1185">Reference proteome</keyword>